<dbReference type="InterPro" id="IPR007991">
    <property type="entry name" value="RNA_pol_I_trans_ini_fac_RRN3"/>
</dbReference>
<sequence>MAMVLQPILKTNSAKGDTLNSPRVTFNLPNDQGMIQYLKAEDNLSHSSKLHSIIKLISSPETDDQLIIQWLNELKDNIRFLDNENKRITYALLAIPWYTKDAQFIAAYKEFILNLIIADMSYLNVVLTMFIKAFISGSSMDNVKQDLKRSQCIHLVLKSILELVPVSQNIFCTMMSERFPYIKSPPSVFLSYVQNMLTVSSYLQSKRPFILQCIIEKLIYVDVHCSRETIAYYEQVAEDNNELMESMDTEAPANAKTEEMAYPLARTLDILMDCLFKYIKRTCFLEGKDELDWKATKKLYKELLTIFDKVILPTQECCHVQYLMFYICSLKQDLCDGFLDYLWKKVQDLKVGFIYRQIAAFYIGSVLSRAKYVSINTVTACFDLMSSWIHRYINAHTSQDVGVHGTFHSVCQAMFYVFSFRIKELLNMPDGYRHLQSLNFDRIVTCRLNPLKYCDKTIVQNFASTARNHQIAYVYPVIEKNNRNLLYSAFESKEESNSTGSMIRTFFPFDPYLLKKSKQWIEPHFRIYNHSHKEEDLEDHTDDEMDVNDELFSYSCSPGFTRVRSVLKDANG</sequence>
<accession>A0A2L2XX26</accession>
<dbReference type="AlphaFoldDB" id="A0A2L2XX26"/>
<proteinExistence type="evidence at transcript level"/>
<dbReference type="EMBL" id="IAAA01003532">
    <property type="protein sequence ID" value="LAA00609.1"/>
    <property type="molecule type" value="mRNA"/>
</dbReference>
<dbReference type="GO" id="GO:0006361">
    <property type="term" value="P:transcription initiation at RNA polymerase I promoter"/>
    <property type="evidence" value="ECO:0007669"/>
    <property type="project" value="InterPro"/>
</dbReference>
<dbReference type="PANTHER" id="PTHR12790">
    <property type="entry name" value="TRANSCRIPTION INITIATION FACTOR IA RRN3"/>
    <property type="match status" value="1"/>
</dbReference>
<comment type="similarity">
    <text evidence="1">Belongs to the RRN3 family.</text>
</comment>
<name>A0A2L2XX26_PARTP</name>
<dbReference type="Pfam" id="PF05327">
    <property type="entry name" value="RRN3"/>
    <property type="match status" value="1"/>
</dbReference>
<organism evidence="2">
    <name type="scientific">Parasteatoda tepidariorum</name>
    <name type="common">Common house spider</name>
    <name type="synonym">Achaearanea tepidariorum</name>
    <dbReference type="NCBI Taxonomy" id="114398"/>
    <lineage>
        <taxon>Eukaryota</taxon>
        <taxon>Metazoa</taxon>
        <taxon>Ecdysozoa</taxon>
        <taxon>Arthropoda</taxon>
        <taxon>Chelicerata</taxon>
        <taxon>Arachnida</taxon>
        <taxon>Araneae</taxon>
        <taxon>Araneomorphae</taxon>
        <taxon>Entelegynae</taxon>
        <taxon>Araneoidea</taxon>
        <taxon>Theridiidae</taxon>
        <taxon>Parasteatoda</taxon>
    </lineage>
</organism>
<dbReference type="GO" id="GO:0001042">
    <property type="term" value="F:RNA polymerase I core binding"/>
    <property type="evidence" value="ECO:0007669"/>
    <property type="project" value="TreeGrafter"/>
</dbReference>
<dbReference type="GO" id="GO:0001181">
    <property type="term" value="F:RNA polymerase I general transcription initiation factor activity"/>
    <property type="evidence" value="ECO:0007669"/>
    <property type="project" value="InterPro"/>
</dbReference>
<evidence type="ECO:0000256" key="1">
    <source>
        <dbReference type="ARBA" id="ARBA00010098"/>
    </source>
</evidence>
<protein>
    <recommendedName>
        <fullName evidence="3">RNA polymerase I-specific transcription initiation factor RRN3</fullName>
    </recommendedName>
</protein>
<dbReference type="OrthoDB" id="26970at2759"/>
<dbReference type="PANTHER" id="PTHR12790:SF0">
    <property type="entry name" value="RNA POLYMERASE I-SPECIFIC TRANSCRIPTION INITIATION FACTOR RRN3-RELATED"/>
    <property type="match status" value="1"/>
</dbReference>
<evidence type="ECO:0000313" key="2">
    <source>
        <dbReference type="EMBL" id="LAA00609.1"/>
    </source>
</evidence>
<reference evidence="2" key="1">
    <citation type="journal article" date="2016" name="Mol. Ecol. Resour.">
        <title>Evaluation of the impact of RNA preservation methods of spiders for de novo transcriptome assembly.</title>
        <authorList>
            <person name="Kono N."/>
            <person name="Nakamura H."/>
            <person name="Ito Y."/>
            <person name="Tomita M."/>
            <person name="Arakawa K."/>
        </authorList>
    </citation>
    <scope>NUCLEOTIDE SEQUENCE</scope>
    <source>
        <tissue evidence="2">Whole body</tissue>
    </source>
</reference>
<evidence type="ECO:0008006" key="3">
    <source>
        <dbReference type="Google" id="ProtNLM"/>
    </source>
</evidence>
<dbReference type="GO" id="GO:0005634">
    <property type="term" value="C:nucleus"/>
    <property type="evidence" value="ECO:0007669"/>
    <property type="project" value="TreeGrafter"/>
</dbReference>